<evidence type="ECO:0000313" key="4">
    <source>
        <dbReference type="Proteomes" id="UP000243459"/>
    </source>
</evidence>
<dbReference type="PROSITE" id="PS50004">
    <property type="entry name" value="C2"/>
    <property type="match status" value="1"/>
</dbReference>
<name>A0A5P1EY82_ASPOF</name>
<feature type="compositionally biased region" description="Basic and acidic residues" evidence="1">
    <location>
        <begin position="188"/>
        <end position="207"/>
    </location>
</feature>
<protein>
    <recommendedName>
        <fullName evidence="2">C2 domain-containing protein</fullName>
    </recommendedName>
</protein>
<dbReference type="SUPFAM" id="SSF49562">
    <property type="entry name" value="C2 domain (Calcium/lipid-binding domain, CaLB)"/>
    <property type="match status" value="1"/>
</dbReference>
<proteinExistence type="predicted"/>
<feature type="region of interest" description="Disordered" evidence="1">
    <location>
        <begin position="32"/>
        <end position="73"/>
    </location>
</feature>
<reference evidence="4" key="1">
    <citation type="journal article" date="2017" name="Nat. Commun.">
        <title>The asparagus genome sheds light on the origin and evolution of a young Y chromosome.</title>
        <authorList>
            <person name="Harkess A."/>
            <person name="Zhou J."/>
            <person name="Xu C."/>
            <person name="Bowers J.E."/>
            <person name="Van der Hulst R."/>
            <person name="Ayyampalayam S."/>
            <person name="Mercati F."/>
            <person name="Riccardi P."/>
            <person name="McKain M.R."/>
            <person name="Kakrana A."/>
            <person name="Tang H."/>
            <person name="Ray J."/>
            <person name="Groenendijk J."/>
            <person name="Arikit S."/>
            <person name="Mathioni S.M."/>
            <person name="Nakano M."/>
            <person name="Shan H."/>
            <person name="Telgmann-Rauber A."/>
            <person name="Kanno A."/>
            <person name="Yue Z."/>
            <person name="Chen H."/>
            <person name="Li W."/>
            <person name="Chen Y."/>
            <person name="Xu X."/>
            <person name="Zhang Y."/>
            <person name="Luo S."/>
            <person name="Chen H."/>
            <person name="Gao J."/>
            <person name="Mao Z."/>
            <person name="Pires J.C."/>
            <person name="Luo M."/>
            <person name="Kudrna D."/>
            <person name="Wing R.A."/>
            <person name="Meyers B.C."/>
            <person name="Yi K."/>
            <person name="Kong H."/>
            <person name="Lavrijsen P."/>
            <person name="Sunseri F."/>
            <person name="Falavigna A."/>
            <person name="Ye Y."/>
            <person name="Leebens-Mack J.H."/>
            <person name="Chen G."/>
        </authorList>
    </citation>
    <scope>NUCLEOTIDE SEQUENCE [LARGE SCALE GENOMIC DNA]</scope>
    <source>
        <strain evidence="4">cv. DH0086</strain>
    </source>
</reference>
<feature type="region of interest" description="Disordered" evidence="1">
    <location>
        <begin position="188"/>
        <end position="226"/>
    </location>
</feature>
<dbReference type="InterPro" id="IPR035892">
    <property type="entry name" value="C2_domain_sf"/>
</dbReference>
<dbReference type="AlphaFoldDB" id="A0A5P1EY82"/>
<accession>A0A5P1EY82</accession>
<organism evidence="3 4">
    <name type="scientific">Asparagus officinalis</name>
    <name type="common">Garden asparagus</name>
    <dbReference type="NCBI Taxonomy" id="4686"/>
    <lineage>
        <taxon>Eukaryota</taxon>
        <taxon>Viridiplantae</taxon>
        <taxon>Streptophyta</taxon>
        <taxon>Embryophyta</taxon>
        <taxon>Tracheophyta</taxon>
        <taxon>Spermatophyta</taxon>
        <taxon>Magnoliopsida</taxon>
        <taxon>Liliopsida</taxon>
        <taxon>Asparagales</taxon>
        <taxon>Asparagaceae</taxon>
        <taxon>Asparagoideae</taxon>
        <taxon>Asparagus</taxon>
    </lineage>
</organism>
<evidence type="ECO:0000313" key="3">
    <source>
        <dbReference type="EMBL" id="ONK70824.1"/>
    </source>
</evidence>
<feature type="compositionally biased region" description="Gly residues" evidence="1">
    <location>
        <begin position="215"/>
        <end position="226"/>
    </location>
</feature>
<dbReference type="InterPro" id="IPR000008">
    <property type="entry name" value="C2_dom"/>
</dbReference>
<feature type="domain" description="C2" evidence="2">
    <location>
        <begin position="4"/>
        <end position="134"/>
    </location>
</feature>
<dbReference type="Proteomes" id="UP000243459">
    <property type="component" value="Chromosome 4"/>
</dbReference>
<sequence length="226" mass="24654">MHATSRHCRRWLPPNASPAPPYALRLHHLEVTTQSPPKTSSPPSSPQCGPTRSHATTAHKLKTRPDNAGNTNPTWNETAVFRLDDAVLESDTSAINFDIYAARSKFRPGRDTLLGTARALISTIRPDMSVQFLALQIRRKRSLRPQGILNIGVALGDGYVRSLPVRVEARAPAAAKRLKSELPAVKVEEEAKRECEGREEGGPERSPRTPWLCFGGNGGGRVGAIS</sequence>
<evidence type="ECO:0000256" key="1">
    <source>
        <dbReference type="SAM" id="MobiDB-lite"/>
    </source>
</evidence>
<dbReference type="Gene3D" id="2.60.40.150">
    <property type="entry name" value="C2 domain"/>
    <property type="match status" value="1"/>
</dbReference>
<evidence type="ECO:0000259" key="2">
    <source>
        <dbReference type="PROSITE" id="PS50004"/>
    </source>
</evidence>
<dbReference type="PANTHER" id="PTHR32246:SF143">
    <property type="entry name" value="CALCIUM-DEPENDENT LIPID-BINDING (CALB DOMAIN) FAMILY PROTEIN"/>
    <property type="match status" value="1"/>
</dbReference>
<dbReference type="Pfam" id="PF00168">
    <property type="entry name" value="C2"/>
    <property type="match status" value="1"/>
</dbReference>
<dbReference type="EMBL" id="CM007384">
    <property type="protein sequence ID" value="ONK70824.1"/>
    <property type="molecule type" value="Genomic_DNA"/>
</dbReference>
<keyword evidence="4" id="KW-1185">Reference proteome</keyword>
<dbReference type="Gramene" id="ONK70824">
    <property type="protein sequence ID" value="ONK70824"/>
    <property type="gene ID" value="A4U43_C04F1910"/>
</dbReference>
<gene>
    <name evidence="3" type="ORF">A4U43_C04F1910</name>
</gene>
<dbReference type="PANTHER" id="PTHR32246">
    <property type="entry name" value="INGRESSION PROTEIN FIC1"/>
    <property type="match status" value="1"/>
</dbReference>